<protein>
    <submittedName>
        <fullName evidence="1">Uncharacterized protein</fullName>
    </submittedName>
</protein>
<dbReference type="EMBL" id="KB707577">
    <property type="protein sequence ID" value="EMR61615.1"/>
    <property type="molecule type" value="Genomic_DNA"/>
</dbReference>
<dbReference type="AlphaFoldDB" id="M7T4T3"/>
<dbReference type="KEGG" id="ela:UCREL1_11462"/>
<reference evidence="2" key="1">
    <citation type="journal article" date="2013" name="Genome Announc.">
        <title>Draft genome sequence of the grapevine dieback fungus Eutypa lata UCR-EL1.</title>
        <authorList>
            <person name="Blanco-Ulate B."/>
            <person name="Rolshausen P.E."/>
            <person name="Cantu D."/>
        </authorList>
    </citation>
    <scope>NUCLEOTIDE SEQUENCE [LARGE SCALE GENOMIC DNA]</scope>
    <source>
        <strain evidence="2">UCR-EL1</strain>
    </source>
</reference>
<organism evidence="1 2">
    <name type="scientific">Eutypa lata (strain UCR-EL1)</name>
    <name type="common">Grapevine dieback disease fungus</name>
    <name type="synonym">Eutypa armeniacae</name>
    <dbReference type="NCBI Taxonomy" id="1287681"/>
    <lineage>
        <taxon>Eukaryota</taxon>
        <taxon>Fungi</taxon>
        <taxon>Dikarya</taxon>
        <taxon>Ascomycota</taxon>
        <taxon>Pezizomycotina</taxon>
        <taxon>Sordariomycetes</taxon>
        <taxon>Xylariomycetidae</taxon>
        <taxon>Xylariales</taxon>
        <taxon>Diatrypaceae</taxon>
        <taxon>Eutypa</taxon>
    </lineage>
</organism>
<dbReference type="OrthoDB" id="4770059at2759"/>
<accession>M7T4T3</accession>
<keyword evidence="2" id="KW-1185">Reference proteome</keyword>
<dbReference type="Proteomes" id="UP000012174">
    <property type="component" value="Unassembled WGS sequence"/>
</dbReference>
<dbReference type="HOGENOM" id="CLU_1682125_0_0_1"/>
<dbReference type="eggNOG" id="ENOG502SRKF">
    <property type="taxonomic scope" value="Eukaryota"/>
</dbReference>
<name>M7T4T3_EUTLA</name>
<evidence type="ECO:0000313" key="2">
    <source>
        <dbReference type="Proteomes" id="UP000012174"/>
    </source>
</evidence>
<gene>
    <name evidence="1" type="ORF">UCREL1_11462</name>
</gene>
<evidence type="ECO:0000313" key="1">
    <source>
        <dbReference type="EMBL" id="EMR61615.1"/>
    </source>
</evidence>
<proteinExistence type="predicted"/>
<sequence length="173" mass="18486">MAENLGPLTAAFTPPSGCASYQTELYNVVDATGAWYAQGPIDLGSCFPSGYSSELTQYYSPGVCPSGYKPACVGYNQVGSLTETIYTCCPARFSYTCHFSGHPGWGGCYYDIPDTSSTLTSLYGVEAGVTWSLSDVTDAYGAINAQSIQVRFRPIDFVETTAPTPSQTSAREH</sequence>